<dbReference type="Proteomes" id="UP000256326">
    <property type="component" value="Unassembled WGS sequence"/>
</dbReference>
<reference evidence="2 3" key="1">
    <citation type="journal article" date="2006" name="Int. J. Syst. Evol. Microbiol.">
        <title>Chryseobacterium hispanicum sp. nov., isolated from the drinking water distribution system of Sevilla, Spain.</title>
        <authorList>
            <person name="Gallego V."/>
            <person name="Garcia M.T."/>
            <person name="Ventosa A."/>
        </authorList>
    </citation>
    <scope>NUCLEOTIDE SEQUENCE [LARGE SCALE GENOMIC DNA]</scope>
    <source>
        <strain evidence="2 3">KCTC 22104</strain>
    </source>
</reference>
<evidence type="ECO:0000259" key="1">
    <source>
        <dbReference type="PROSITE" id="PS51459"/>
    </source>
</evidence>
<dbReference type="Pfam" id="PF02661">
    <property type="entry name" value="Fic"/>
    <property type="match status" value="1"/>
</dbReference>
<protein>
    <recommendedName>
        <fullName evidence="1">Fido domain-containing protein</fullName>
    </recommendedName>
</protein>
<evidence type="ECO:0000313" key="3">
    <source>
        <dbReference type="Proteomes" id="UP000256326"/>
    </source>
</evidence>
<dbReference type="SUPFAM" id="SSF140931">
    <property type="entry name" value="Fic-like"/>
    <property type="match status" value="1"/>
</dbReference>
<dbReference type="InterPro" id="IPR003812">
    <property type="entry name" value="Fido"/>
</dbReference>
<feature type="domain" description="Fido" evidence="1">
    <location>
        <begin position="1"/>
        <end position="87"/>
    </location>
</feature>
<dbReference type="EMBL" id="QNUG01000095">
    <property type="protein sequence ID" value="REC65509.1"/>
    <property type="molecule type" value="Genomic_DNA"/>
</dbReference>
<keyword evidence="3" id="KW-1185">Reference proteome</keyword>
<comment type="caution">
    <text evidence="2">The sequence shown here is derived from an EMBL/GenBank/DDBJ whole genome shotgun (WGS) entry which is preliminary data.</text>
</comment>
<dbReference type="InterPro" id="IPR036597">
    <property type="entry name" value="Fido-like_dom_sf"/>
</dbReference>
<evidence type="ECO:0000313" key="2">
    <source>
        <dbReference type="EMBL" id="REC65509.1"/>
    </source>
</evidence>
<dbReference type="Gene3D" id="1.10.3290.10">
    <property type="entry name" value="Fido-like domain"/>
    <property type="match status" value="1"/>
</dbReference>
<proteinExistence type="predicted"/>
<gene>
    <name evidence="2" type="ORF">DRF58_17890</name>
</gene>
<sequence>MQMLFRRIEMSKTNVIKKSSLLAQEIWLNQPFIDGNKRTARLLINFLTMKEGFPLFTYENKGAFFNDMLVTQYTERKIGLIEDFITESLENRINELLD</sequence>
<dbReference type="AlphaFoldDB" id="A0A3D9CIP2"/>
<organism evidence="2 3">
    <name type="scientific">Epilithonimonas hispanica</name>
    <dbReference type="NCBI Taxonomy" id="358687"/>
    <lineage>
        <taxon>Bacteria</taxon>
        <taxon>Pseudomonadati</taxon>
        <taxon>Bacteroidota</taxon>
        <taxon>Flavobacteriia</taxon>
        <taxon>Flavobacteriales</taxon>
        <taxon>Weeksellaceae</taxon>
        <taxon>Chryseobacterium group</taxon>
        <taxon>Epilithonimonas</taxon>
    </lineage>
</organism>
<dbReference type="PROSITE" id="PS51459">
    <property type="entry name" value="FIDO"/>
    <property type="match status" value="1"/>
</dbReference>
<accession>A0A3D9CIP2</accession>
<name>A0A3D9CIP2_9FLAO</name>